<evidence type="ECO:0000313" key="1">
    <source>
        <dbReference type="EMBL" id="MQY03327.1"/>
    </source>
</evidence>
<proteinExistence type="predicted"/>
<protein>
    <submittedName>
        <fullName evidence="1">Uncharacterized protein</fullName>
    </submittedName>
</protein>
<evidence type="ECO:0000313" key="2">
    <source>
        <dbReference type="Proteomes" id="UP000487268"/>
    </source>
</evidence>
<accession>A0A7K0BQB4</accession>
<sequence length="71" mass="7966">MPTDFLNPGALRGHAARGVEERFPGVRAWWGHSTRKYWAYIPPARGGWGRLVEADHPGRLAELVASAREAW</sequence>
<dbReference type="Proteomes" id="UP000487268">
    <property type="component" value="Unassembled WGS sequence"/>
</dbReference>
<keyword evidence="2" id="KW-1185">Reference proteome</keyword>
<comment type="caution">
    <text evidence="1">The sequence shown here is derived from an EMBL/GenBank/DDBJ whole genome shotgun (WGS) entry which is preliminary data.</text>
</comment>
<dbReference type="AlphaFoldDB" id="A0A7K0BQB4"/>
<reference evidence="1 2" key="1">
    <citation type="submission" date="2019-10" db="EMBL/GenBank/DDBJ databases">
        <title>Actinomadura rubteroloni sp. nov. and Actinomadura macrotermitis sp. nov., isolated from the gut of fungus growing-termite Macrotermes natalensis.</title>
        <authorList>
            <person name="Benndorf R."/>
            <person name="Martin K."/>
            <person name="Kuefner M."/>
            <person name="De Beer W."/>
            <person name="Kaster A.-K."/>
            <person name="Vollmers J."/>
            <person name="Poulsen M."/>
            <person name="Beemelmanns C."/>
        </authorList>
    </citation>
    <scope>NUCLEOTIDE SEQUENCE [LARGE SCALE GENOMIC DNA]</scope>
    <source>
        <strain evidence="1 2">RB68</strain>
    </source>
</reference>
<gene>
    <name evidence="1" type="ORF">ACRB68_13690</name>
</gene>
<name>A0A7K0BQB4_9ACTN</name>
<organism evidence="1 2">
    <name type="scientific">Actinomadura macrotermitis</name>
    <dbReference type="NCBI Taxonomy" id="2585200"/>
    <lineage>
        <taxon>Bacteria</taxon>
        <taxon>Bacillati</taxon>
        <taxon>Actinomycetota</taxon>
        <taxon>Actinomycetes</taxon>
        <taxon>Streptosporangiales</taxon>
        <taxon>Thermomonosporaceae</taxon>
        <taxon>Actinomadura</taxon>
    </lineage>
</organism>
<dbReference type="EMBL" id="WEGH01000001">
    <property type="protein sequence ID" value="MQY03327.1"/>
    <property type="molecule type" value="Genomic_DNA"/>
</dbReference>